<dbReference type="RefSeq" id="WP_137734884.1">
    <property type="nucleotide sequence ID" value="NZ_BJCL01000014.1"/>
</dbReference>
<gene>
    <name evidence="1" type="ORF">AQPW35_42480</name>
</gene>
<sequence length="304" mass="31205">MANAQPDDTTALPLAALLAQIDATHADQPAAAVAALLARAASLPADADGARALHLAEHVALSHLGDANVLATLLAALPPALAQAPATAPSVQRLQWSLAVVQRTPAPATPPEPQRWRALQNVVLALAAQRRWAEATALLSADEAAARSQGRNEAGQSYAVAANNVAMELQTSGPAAGQPRDADRDALMLQAAAIARRAWGHAGTWRHAERAEYRLALCHAVAGQGAAARHHARLCLAACEAAGAEADATEHFFAHEALAHAHHAAGDAAANAAARAQMAALLPQIDTADGLRAWCADVLAAVPT</sequence>
<reference evidence="2" key="1">
    <citation type="submission" date="2019-03" db="EMBL/GenBank/DDBJ databases">
        <title>Aquabacterium pictum sp.nov., the first bacteriochlorophyll a-containing freshwater bacterium in the genus Aquabacterium of the class Betaproteobacteria.</title>
        <authorList>
            <person name="Hirose S."/>
            <person name="Tank M."/>
            <person name="Hara E."/>
            <person name="Tamaki H."/>
            <person name="Takaichi S."/>
            <person name="Haruta S."/>
            <person name="Hanada S."/>
        </authorList>
    </citation>
    <scope>NUCLEOTIDE SEQUENCE [LARGE SCALE GENOMIC DNA]</scope>
    <source>
        <strain evidence="2">W35</strain>
    </source>
</reference>
<dbReference type="Proteomes" id="UP000301751">
    <property type="component" value="Unassembled WGS sequence"/>
</dbReference>
<evidence type="ECO:0000313" key="2">
    <source>
        <dbReference type="Proteomes" id="UP000301751"/>
    </source>
</evidence>
<proteinExistence type="predicted"/>
<comment type="caution">
    <text evidence="1">The sequence shown here is derived from an EMBL/GenBank/DDBJ whole genome shotgun (WGS) entry which is preliminary data.</text>
</comment>
<organism evidence="1 2">
    <name type="scientific">Pseudaquabacterium pictum</name>
    <dbReference type="NCBI Taxonomy" id="2315236"/>
    <lineage>
        <taxon>Bacteria</taxon>
        <taxon>Pseudomonadati</taxon>
        <taxon>Pseudomonadota</taxon>
        <taxon>Betaproteobacteria</taxon>
        <taxon>Burkholderiales</taxon>
        <taxon>Sphaerotilaceae</taxon>
        <taxon>Pseudaquabacterium</taxon>
    </lineage>
</organism>
<keyword evidence="2" id="KW-1185">Reference proteome</keyword>
<evidence type="ECO:0000313" key="1">
    <source>
        <dbReference type="EMBL" id="GCL65167.1"/>
    </source>
</evidence>
<dbReference type="AlphaFoldDB" id="A0A480AYH0"/>
<protein>
    <submittedName>
        <fullName evidence="1">Uncharacterized protein</fullName>
    </submittedName>
</protein>
<dbReference type="EMBL" id="BJCL01000014">
    <property type="protein sequence ID" value="GCL65167.1"/>
    <property type="molecule type" value="Genomic_DNA"/>
</dbReference>
<dbReference type="OrthoDB" id="5885326at2"/>
<name>A0A480AYH0_9BURK</name>
<accession>A0A480AYH0</accession>